<dbReference type="InterPro" id="IPR032506">
    <property type="entry name" value="SGSH_C"/>
</dbReference>
<dbReference type="PANTHER" id="PTHR43108:SF6">
    <property type="entry name" value="N-SULPHOGLUCOSAMINE SULPHOHYDROLASE"/>
    <property type="match status" value="1"/>
</dbReference>
<dbReference type="PROSITE" id="PS00149">
    <property type="entry name" value="SULFATASE_2"/>
    <property type="match status" value="1"/>
</dbReference>
<reference evidence="4 5" key="1">
    <citation type="submission" date="2023-04" db="EMBL/GenBank/DDBJ databases">
        <title>Draft genome sequence of acteroides sedimenti strain YN3PY1.</title>
        <authorList>
            <person name="Yoshida N."/>
        </authorList>
    </citation>
    <scope>NUCLEOTIDE SEQUENCE [LARGE SCALE GENOMIC DNA]</scope>
    <source>
        <strain evidence="4 5">YN3PY1</strain>
    </source>
</reference>
<dbReference type="Gene3D" id="3.40.720.10">
    <property type="entry name" value="Alkaline Phosphatase, subunit A"/>
    <property type="match status" value="1"/>
</dbReference>
<comment type="similarity">
    <text evidence="1">Belongs to the sulfatase family.</text>
</comment>
<evidence type="ECO:0000259" key="3">
    <source>
        <dbReference type="Pfam" id="PF16347"/>
    </source>
</evidence>
<proteinExistence type="inferred from homology"/>
<dbReference type="InterPro" id="IPR002591">
    <property type="entry name" value="Phosphodiest/P_Trfase"/>
</dbReference>
<feature type="domain" description="N-sulphoglucosamine sulphohydrolase C-terminal" evidence="3">
    <location>
        <begin position="359"/>
        <end position="514"/>
    </location>
</feature>
<sequence length="537" mass="62376">MKTMNSYKNYIFPVMAVACSLNCTAKEKVKRPNIIFMMTDDHTTQAISCYGSKLASTPNLDRLANEGVRFDNCYATNALSGPSRACILTGKFSHVNGFTDNSSVFNGNQPTFPSLLRKAGYQTAIIGKWHLISEPKGFDYWCILTGQHEQGDYYKPDFCENGKDIQEQGYVTDVITDKTIDFLEHRDKSKPFCVMYHQKAPHRNWMPAQRYLGIFNDRVFPEPENLFDDYSERGRAAKEQDMSIAKTMTDAWDLKLLTHDEIMKLPDDNKFKKVYTRMTPAEMAKWDSTYAERIAQFRKGGMNDKQLISWKYQQYMRDYLATAQAVDENVGRLLEYLEKTGELDNTIIVYTSDQGFFLGEHGWFDKRFMYEECQRMPLMVRYPKAIKPKSVSNAICMNVDFAPTFLDFAGIPVPADIQGHSLKPVLQGEGKAPANWRKAAYYHYYEYPAEHSVKRHYGIRTADFKLIHFYNDVNEWEMYDLKKDPREMHNVFGKPAYAKEQRKLMKLLLETQKQYKDTDPEEKVHVLFNGNKVNQNK</sequence>
<dbReference type="Pfam" id="PF01663">
    <property type="entry name" value="Phosphodiest"/>
    <property type="match status" value="1"/>
</dbReference>
<name>A0ABN6YZY4_9BACE</name>
<evidence type="ECO:0000313" key="4">
    <source>
        <dbReference type="EMBL" id="BEG97911.1"/>
    </source>
</evidence>
<gene>
    <name evidence="4" type="ORF">BSYN_01760</name>
</gene>
<organism evidence="4 5">
    <name type="scientific">Bacteroides sedimenti</name>
    <dbReference type="NCBI Taxonomy" id="2136147"/>
    <lineage>
        <taxon>Bacteria</taxon>
        <taxon>Pseudomonadati</taxon>
        <taxon>Bacteroidota</taxon>
        <taxon>Bacteroidia</taxon>
        <taxon>Bacteroidales</taxon>
        <taxon>Bacteroidaceae</taxon>
        <taxon>Bacteroides</taxon>
    </lineage>
</organism>
<keyword evidence="2" id="KW-0378">Hydrolase</keyword>
<protein>
    <submittedName>
        <fullName evidence="4">N-acetylglucosamine-6-sulfatase</fullName>
    </submittedName>
</protein>
<accession>A0ABN6YZY4</accession>
<dbReference type="Pfam" id="PF16347">
    <property type="entry name" value="SGSH_C"/>
    <property type="match status" value="1"/>
</dbReference>
<evidence type="ECO:0000313" key="5">
    <source>
        <dbReference type="Proteomes" id="UP001496674"/>
    </source>
</evidence>
<dbReference type="Proteomes" id="UP001496674">
    <property type="component" value="Chromosome"/>
</dbReference>
<evidence type="ECO:0000256" key="1">
    <source>
        <dbReference type="ARBA" id="ARBA00008779"/>
    </source>
</evidence>
<evidence type="ECO:0000256" key="2">
    <source>
        <dbReference type="ARBA" id="ARBA00022801"/>
    </source>
</evidence>
<dbReference type="InterPro" id="IPR024607">
    <property type="entry name" value="Sulfatase_CS"/>
</dbReference>
<dbReference type="EMBL" id="AP028055">
    <property type="protein sequence ID" value="BEG97911.1"/>
    <property type="molecule type" value="Genomic_DNA"/>
</dbReference>
<dbReference type="PANTHER" id="PTHR43108">
    <property type="entry name" value="N-ACETYLGLUCOSAMINE-6-SULFATASE FAMILY MEMBER"/>
    <property type="match status" value="1"/>
</dbReference>
<dbReference type="SUPFAM" id="SSF53649">
    <property type="entry name" value="Alkaline phosphatase-like"/>
    <property type="match status" value="1"/>
</dbReference>
<dbReference type="PROSITE" id="PS51257">
    <property type="entry name" value="PROKAR_LIPOPROTEIN"/>
    <property type="match status" value="1"/>
</dbReference>
<keyword evidence="5" id="KW-1185">Reference proteome</keyword>
<dbReference type="CDD" id="cd16031">
    <property type="entry name" value="G6S_like"/>
    <property type="match status" value="1"/>
</dbReference>
<dbReference type="InterPro" id="IPR017850">
    <property type="entry name" value="Alkaline_phosphatase_core_sf"/>
</dbReference>
<dbReference type="PROSITE" id="PS00523">
    <property type="entry name" value="SULFATASE_1"/>
    <property type="match status" value="1"/>
</dbReference>